<feature type="region of interest" description="Disordered" evidence="20">
    <location>
        <begin position="953"/>
        <end position="1000"/>
    </location>
</feature>
<dbReference type="InterPro" id="IPR041294">
    <property type="entry name" value="AnkUBD"/>
</dbReference>
<evidence type="ECO:0000256" key="16">
    <source>
        <dbReference type="ARBA" id="ARBA00023295"/>
    </source>
</evidence>
<feature type="domain" description="OTU" evidence="22">
    <location>
        <begin position="1294"/>
        <end position="1452"/>
    </location>
</feature>
<keyword evidence="5 19" id="KW-0812">Transmembrane</keyword>
<comment type="similarity">
    <text evidence="3 19">Belongs to the glycosyl hydrolase 63 family.</text>
</comment>
<evidence type="ECO:0000256" key="18">
    <source>
        <dbReference type="PROSITE-ProRule" id="PRU00322"/>
    </source>
</evidence>
<evidence type="ECO:0000256" key="5">
    <source>
        <dbReference type="ARBA" id="ARBA00022692"/>
    </source>
</evidence>
<dbReference type="GO" id="GO:0005789">
    <property type="term" value="C:endoplasmic reticulum membrane"/>
    <property type="evidence" value="ECO:0007669"/>
    <property type="project" value="UniProtKB-SubCell"/>
</dbReference>
<dbReference type="Gene3D" id="2.70.98.110">
    <property type="entry name" value="Glycosyl hydrolase family 63, N-terminal domain"/>
    <property type="match status" value="1"/>
</dbReference>
<sequence length="1572" mass="178755">MARKHKNDHHHNHRETKAVQRKRNKSENDPDVEAKLNEPAIKPKPRHKKPLDQSQQRKMAWIILFVLAVILGATVYIRYQIHLQELVITPLNVPKMIAENASSAKVTPEKFWGTYRSNLYFGLKTRSPTSPVVGLMWLEQARTMPPPIRHWCSQDDRLNQYGWLKHDGVNFGIQDIVEQNFNITTSFVKRQGGEHGGDWTARITAIPKDVNRPVILSLMFYMALDGQGSLTPNIMKNRMDSIDGQSLELGNFKLSFPKAKDGKGTKYHHLISYASRLDRLKDLLQNSLRTDSFNKERTIPFFALAGRLVPRDSPDPNFMVHQVTAQLPLEMEVVFESGSHSARHESLQGDLYSHKLAKFAKDFDNKFSEVFDIDKKGYNAAEIDFAKAALSNMIGSIGYFYGSSLVKSKYNKEPIYYWPAPLYSAVPSRSFFPRGFLWDEGFHNLLISQWDPEISKDIIAHWLDLLNAEGWIPREQILGAEARARVPDEFVVQRNENANPPTLFLPLQRLIKDMITSLDPKDKQFLTAVFPRLQKWFSWFNTTQVGNEPLTYYWRGRDEKTIKELNPKTLTSGLDDYPRASHPNSKERHLDLRCWMALASGILADIAKTLEQDSKEYEATHQVLTDNTLLDKLHWSPKKEHYCDYGLHSNRIILKKPMPPKNIQPGQPYDQDKIRDVKTEPKMQFVESFGYVSLFPFMLKIVEPNSLKLYKILNDLTNTDLLWTNYGLRSLARNAPQYQKRNTEHDPPYWRGAIWINMNYLTLGALHHYSNTAGPYQHLAQGIYKDLRANIVNNIIKEYYRTGYIYEQYNDKTGEGKGSHPFTGWEIYLPIKSHLNREWARSQRFMMTDTDKWECQHCTYQNYQVSAKCTLCNKRRRDTRISDFENEEQDIYKMAASMGHNKESSLVSQTSSQICSTSTDPVIGTKWACSACTYLNWPKASKCTQCHRVRKSVSPGCQSPVERSRTRKEPSEAQSGEGCRSGGRTTPAREVIPGSPKAAKCTSNNDINKTHAKYAKIKWTCKACTYENWPKTQKCVMCGTSRGRFSPEIITSPPSLSPTEITAKQMGSTSPVLACGGGSPQSDNQSVEVQDPSTSGAITSEDNKATEKRLKQIRKCMREKDWLWLNACVGVVVGDLGAIESFLASGGDPSRQLTQDEVALLNRPSAFEVGYTIVHLAIRFKRDDMLAVLLTSTESNANGLKRLPSHVSPDVAAEIRREISSILRQRKGGKGEFPCQFFSDCVTFALPSGVMDLPQSIQSQVFSEILDEDVQKELEEDLVINWSLELTVRLGSRLYALWNRTAGDCLLDSVLQATWGVFDSDNTLRQALSESISDGAMMFYPRWKEYESMHAESLQFSLDEAQWQNDWAELLNLASQPGASLEQTHIFALAHILRRPIIVYGVKYVKSFRGESLGLARFQGVYLPLLWEKGFCWKTPIALGYTRGHFSALVTMEMDTDGILGAGAHIEPNDDDEVAYLPLVDYEGKLLPVPFLMGSEVGREESILHEWLDCVVTKGGCLVALQKTGKRPLMIKQMVDEWLEHYRQLPQVTMATNKQTTLAAQTFSSDGESDQE</sequence>
<dbReference type="FunFam" id="1.50.10.10:FF:000009">
    <property type="entry name" value="mannosyl-oligosaccharide glucosidase"/>
    <property type="match status" value="1"/>
</dbReference>
<dbReference type="GO" id="GO:0009311">
    <property type="term" value="P:oligosaccharide metabolic process"/>
    <property type="evidence" value="ECO:0007669"/>
    <property type="project" value="UniProtKB-UniRule"/>
</dbReference>
<dbReference type="Gene3D" id="1.25.40.560">
    <property type="match status" value="1"/>
</dbReference>
<evidence type="ECO:0000256" key="4">
    <source>
        <dbReference type="ARBA" id="ARBA00022687"/>
    </source>
</evidence>
<evidence type="ECO:0000256" key="11">
    <source>
        <dbReference type="ARBA" id="ARBA00022833"/>
    </source>
</evidence>
<dbReference type="SUPFAM" id="SSF90209">
    <property type="entry name" value="Ran binding protein zinc finger-like"/>
    <property type="match status" value="3"/>
</dbReference>
<protein>
    <recommendedName>
        <fullName evidence="17 19">Mannosyl-oligosaccharide glucosidase</fullName>
        <ecNumber evidence="17 19">3.2.1.106</ecNumber>
    </recommendedName>
</protein>
<dbReference type="GO" id="GO:0004573">
    <property type="term" value="F:Glc3Man9GlcNAc2 oligosaccharide glucosidase activity"/>
    <property type="evidence" value="ECO:0007669"/>
    <property type="project" value="UniProtKB-UniRule"/>
</dbReference>
<keyword evidence="6" id="KW-0479">Metal-binding</keyword>
<proteinExistence type="inferred from homology"/>
<comment type="subcellular location">
    <subcellularLocation>
        <location evidence="1 19">Endoplasmic reticulum membrane</location>
        <topology evidence="1 19">Single-pass type II membrane protein</topology>
    </subcellularLocation>
</comment>
<dbReference type="Pfam" id="PF02338">
    <property type="entry name" value="OTU"/>
    <property type="match status" value="1"/>
</dbReference>
<keyword evidence="13 19" id="KW-1133">Transmembrane helix</keyword>
<dbReference type="PANTHER" id="PTHR10412:SF11">
    <property type="entry name" value="MANNOSYL-OLIGOSACCHARIDE GLUCOSIDASE"/>
    <property type="match status" value="1"/>
</dbReference>
<dbReference type="Pfam" id="PF03200">
    <property type="entry name" value="Glyco_hydro_63"/>
    <property type="match status" value="1"/>
</dbReference>
<feature type="compositionally biased region" description="Basic and acidic residues" evidence="20">
    <location>
        <begin position="962"/>
        <end position="971"/>
    </location>
</feature>
<dbReference type="Gene3D" id="4.10.1060.10">
    <property type="entry name" value="Zinc finger, RanBP2-type"/>
    <property type="match status" value="1"/>
</dbReference>
<dbReference type="GO" id="GO:0006487">
    <property type="term" value="P:protein N-linked glycosylation"/>
    <property type="evidence" value="ECO:0007669"/>
    <property type="project" value="UniProtKB-UniRule"/>
</dbReference>
<dbReference type="InterPro" id="IPR003323">
    <property type="entry name" value="OTU_dom"/>
</dbReference>
<name>A0A8W8INB6_MAGGI</name>
<dbReference type="PROSITE" id="PS01358">
    <property type="entry name" value="ZF_RANBP2_1"/>
    <property type="match status" value="3"/>
</dbReference>
<dbReference type="GO" id="GO:0008270">
    <property type="term" value="F:zinc ion binding"/>
    <property type="evidence" value="ECO:0007669"/>
    <property type="project" value="UniProtKB-KW"/>
</dbReference>
<dbReference type="InterPro" id="IPR038518">
    <property type="entry name" value="Glyco_hydro_63N_sf"/>
</dbReference>
<feature type="region of interest" description="Disordered" evidence="20">
    <location>
        <begin position="1"/>
        <end position="53"/>
    </location>
</feature>
<dbReference type="PANTHER" id="PTHR10412">
    <property type="entry name" value="MANNOSYL-OLIGOSACCHARIDE GLUCOSIDASE"/>
    <property type="match status" value="1"/>
</dbReference>
<dbReference type="Pfam" id="PF16923">
    <property type="entry name" value="Glyco_hydro_63N"/>
    <property type="match status" value="1"/>
</dbReference>
<keyword evidence="15" id="KW-0325">Glycoprotein</keyword>
<keyword evidence="11" id="KW-0862">Zinc</keyword>
<evidence type="ECO:0000256" key="2">
    <source>
        <dbReference type="ARBA" id="ARBA00004740"/>
    </source>
</evidence>
<dbReference type="InterPro" id="IPR049768">
    <property type="entry name" value="ZRANB1_OTU"/>
</dbReference>
<evidence type="ECO:0000259" key="22">
    <source>
        <dbReference type="PROSITE" id="PS50802"/>
    </source>
</evidence>
<dbReference type="CDD" id="cd22767">
    <property type="entry name" value="OTU_ZRANB1"/>
    <property type="match status" value="1"/>
</dbReference>
<reference evidence="23" key="1">
    <citation type="submission" date="2022-08" db="UniProtKB">
        <authorList>
            <consortium name="EnsemblMetazoa"/>
        </authorList>
    </citation>
    <scope>IDENTIFICATION</scope>
    <source>
        <strain evidence="23">05x7-T-G4-1.051#20</strain>
    </source>
</reference>
<evidence type="ECO:0000256" key="17">
    <source>
        <dbReference type="ARBA" id="ARBA00038888"/>
    </source>
</evidence>
<feature type="domain" description="RanBP2-type" evidence="21">
    <location>
        <begin position="922"/>
        <end position="952"/>
    </location>
</feature>
<keyword evidence="9 19" id="KW-0378">Hydrolase</keyword>
<comment type="catalytic activity">
    <reaction evidence="19">
        <text>N(4)-(alpha-D-Glc-(1-&gt;2)-alpha-D-Glc-(1-&gt;3)-alpha-D-Glc-(1-&gt;3)-alpha-D-Man-(1-&gt;2)-alpha-D-Man-(1-&gt;2)-alpha-D-Man-(1-&gt;3)-[alpha-D-Man-(1-&gt;2)-alpha-D-Man-(1-&gt;3)-[alpha-D-Man-(1-&gt;2)-alpha-D-Man-(1-&gt;6)]-alpha-D-Man-(1-&gt;6)]-beta-D-Man-(1-&gt;4)-beta-D-GlcNAc-(1-&gt;4)-beta-D-GlcNAc)-L-asparaginyl-[protein] + H2O = N(4)-(alpha-D-Glc-(1-&gt;3)-alpha-D-Glc-(1-&gt;3)-alpha-D-Man-(1-&gt;2)-alpha-D-Man-(1-&gt;2)-alpha-D-Man-(1-&gt;3)-[alpha-D-Man-(1-&gt;2)-alpha-D-Man-(1-&gt;3)-[alpha-D-Man-(1-&gt;2)-alpha-D-Man-(1-&gt;6)]-alpha-D-Man-(1-&gt;6)]-beta-D-Man-(1-&gt;4)-beta-D-GlcNAc-(1-&gt;4)-beta-D-GlcNAc)-L-asparaginyl-[protein] + beta-D-glucose</text>
        <dbReference type="Rhea" id="RHEA:55988"/>
        <dbReference type="Rhea" id="RHEA-COMP:12806"/>
        <dbReference type="Rhea" id="RHEA-COMP:14355"/>
        <dbReference type="ChEBI" id="CHEBI:15377"/>
        <dbReference type="ChEBI" id="CHEBI:15903"/>
        <dbReference type="ChEBI" id="CHEBI:59082"/>
        <dbReference type="ChEBI" id="CHEBI:132537"/>
        <dbReference type="EC" id="3.2.1.106"/>
    </reaction>
</comment>
<dbReference type="PROSITE" id="PS50199">
    <property type="entry name" value="ZF_RANBP2_2"/>
    <property type="match status" value="3"/>
</dbReference>
<evidence type="ECO:0000259" key="21">
    <source>
        <dbReference type="PROSITE" id="PS50199"/>
    </source>
</evidence>
<evidence type="ECO:0000256" key="6">
    <source>
        <dbReference type="ARBA" id="ARBA00022723"/>
    </source>
</evidence>
<comment type="pathway">
    <text evidence="2">Glycan metabolism; N-glycan degradation.</text>
</comment>
<evidence type="ECO:0000256" key="9">
    <source>
        <dbReference type="ARBA" id="ARBA00022801"/>
    </source>
</evidence>
<evidence type="ECO:0000256" key="3">
    <source>
        <dbReference type="ARBA" id="ARBA00010833"/>
    </source>
</evidence>
<dbReference type="EC" id="3.2.1.106" evidence="17 19"/>
<evidence type="ECO:0000256" key="13">
    <source>
        <dbReference type="ARBA" id="ARBA00022989"/>
    </source>
</evidence>
<dbReference type="Proteomes" id="UP000005408">
    <property type="component" value="Unassembled WGS sequence"/>
</dbReference>
<feature type="compositionally biased region" description="Basic residues" evidence="20">
    <location>
        <begin position="1"/>
        <end position="24"/>
    </location>
</feature>
<keyword evidence="14 19" id="KW-0472">Membrane</keyword>
<evidence type="ECO:0000256" key="1">
    <source>
        <dbReference type="ARBA" id="ARBA00004648"/>
    </source>
</evidence>
<dbReference type="InterPro" id="IPR012341">
    <property type="entry name" value="6hp_glycosidase-like_sf"/>
</dbReference>
<dbReference type="InterPro" id="IPR031631">
    <property type="entry name" value="Glyco_hydro_63N"/>
</dbReference>
<dbReference type="InterPro" id="IPR031335">
    <property type="entry name" value="Glyco_hydro_63_C"/>
</dbReference>
<feature type="compositionally biased region" description="Basic and acidic residues" evidence="20">
    <location>
        <begin position="25"/>
        <end position="36"/>
    </location>
</feature>
<keyword evidence="4" id="KW-0879">Wnt signaling pathway</keyword>
<evidence type="ECO:0000256" key="10">
    <source>
        <dbReference type="ARBA" id="ARBA00022824"/>
    </source>
</evidence>
<dbReference type="Pfam" id="PF00641">
    <property type="entry name" value="Zn_ribbon_RanBP"/>
    <property type="match status" value="1"/>
</dbReference>
<accession>A0A8W8INB6</accession>
<evidence type="ECO:0000256" key="14">
    <source>
        <dbReference type="ARBA" id="ARBA00023136"/>
    </source>
</evidence>
<feature type="transmembrane region" description="Helical" evidence="19">
    <location>
        <begin position="59"/>
        <end position="79"/>
    </location>
</feature>
<keyword evidence="16 19" id="KW-0326">Glycosidase</keyword>
<evidence type="ECO:0000256" key="19">
    <source>
        <dbReference type="RuleBase" id="RU368089"/>
    </source>
</evidence>
<evidence type="ECO:0000313" key="23">
    <source>
        <dbReference type="EnsemblMetazoa" id="G14723.1:cds"/>
    </source>
</evidence>
<evidence type="ECO:0000256" key="8">
    <source>
        <dbReference type="ARBA" id="ARBA00022771"/>
    </source>
</evidence>
<evidence type="ECO:0000256" key="7">
    <source>
        <dbReference type="ARBA" id="ARBA00022737"/>
    </source>
</evidence>
<keyword evidence="24" id="KW-1185">Reference proteome</keyword>
<dbReference type="InterPro" id="IPR001876">
    <property type="entry name" value="Znf_RanBP2"/>
</dbReference>
<keyword evidence="7" id="KW-0677">Repeat</keyword>
<dbReference type="SUPFAM" id="SSF48208">
    <property type="entry name" value="Six-hairpin glycosidases"/>
    <property type="match status" value="1"/>
</dbReference>
<evidence type="ECO:0000256" key="15">
    <source>
        <dbReference type="ARBA" id="ARBA00023180"/>
    </source>
</evidence>
<dbReference type="PROSITE" id="PS50802">
    <property type="entry name" value="OTU"/>
    <property type="match status" value="1"/>
</dbReference>
<evidence type="ECO:0000313" key="24">
    <source>
        <dbReference type="Proteomes" id="UP000005408"/>
    </source>
</evidence>
<evidence type="ECO:0000256" key="20">
    <source>
        <dbReference type="SAM" id="MobiDB-lite"/>
    </source>
</evidence>
<feature type="compositionally biased region" description="Polar residues" evidence="20">
    <location>
        <begin position="1080"/>
        <end position="1098"/>
    </location>
</feature>
<keyword evidence="12" id="KW-0735">Signal-anchor</keyword>
<dbReference type="InterPro" id="IPR008928">
    <property type="entry name" value="6-hairpin_glycosidase_sf"/>
</dbReference>
<keyword evidence="10 19" id="KW-0256">Endoplasmic reticulum</keyword>
<dbReference type="GO" id="GO:0016055">
    <property type="term" value="P:Wnt signaling pathway"/>
    <property type="evidence" value="ECO:0007669"/>
    <property type="project" value="UniProtKB-KW"/>
</dbReference>
<dbReference type="Gene3D" id="1.50.10.10">
    <property type="match status" value="1"/>
</dbReference>
<dbReference type="InterPro" id="IPR036443">
    <property type="entry name" value="Znf_RanBP2_sf"/>
</dbReference>
<feature type="domain" description="RanBP2-type" evidence="21">
    <location>
        <begin position="849"/>
        <end position="878"/>
    </location>
</feature>
<feature type="domain" description="RanBP2-type" evidence="21">
    <location>
        <begin position="1013"/>
        <end position="1044"/>
    </location>
</feature>
<evidence type="ECO:0000256" key="12">
    <source>
        <dbReference type="ARBA" id="ARBA00022968"/>
    </source>
</evidence>
<organism evidence="23 24">
    <name type="scientific">Magallana gigas</name>
    <name type="common">Pacific oyster</name>
    <name type="synonym">Crassostrea gigas</name>
    <dbReference type="NCBI Taxonomy" id="29159"/>
    <lineage>
        <taxon>Eukaryota</taxon>
        <taxon>Metazoa</taxon>
        <taxon>Spiralia</taxon>
        <taxon>Lophotrochozoa</taxon>
        <taxon>Mollusca</taxon>
        <taxon>Bivalvia</taxon>
        <taxon>Autobranchia</taxon>
        <taxon>Pteriomorphia</taxon>
        <taxon>Ostreida</taxon>
        <taxon>Ostreoidea</taxon>
        <taxon>Ostreidae</taxon>
        <taxon>Magallana</taxon>
    </lineage>
</organism>
<feature type="region of interest" description="Disordered" evidence="20">
    <location>
        <begin position="1067"/>
        <end position="1098"/>
    </location>
</feature>
<dbReference type="Gene3D" id="2.30.30.380">
    <property type="entry name" value="Zn-finger domain of Sec23/24"/>
    <property type="match status" value="1"/>
</dbReference>
<dbReference type="SMART" id="SM00547">
    <property type="entry name" value="ZnF_RBZ"/>
    <property type="match status" value="3"/>
</dbReference>
<keyword evidence="8 18" id="KW-0863">Zinc-finger</keyword>
<comment type="function">
    <text evidence="19">Cleaves the distal alpha 1,2-linked glucose residue from the Glc(3)Man(9)GlcNAc(2) oligosaccharide precursor.</text>
</comment>
<dbReference type="EnsemblMetazoa" id="G14723.1">
    <property type="protein sequence ID" value="G14723.1:cds"/>
    <property type="gene ID" value="G14723"/>
</dbReference>
<dbReference type="Pfam" id="PF18418">
    <property type="entry name" value="AnkUBD"/>
    <property type="match status" value="1"/>
</dbReference>
<dbReference type="InterPro" id="IPR004888">
    <property type="entry name" value="Glycoside_hydrolase_63"/>
</dbReference>